<accession>A0A9X2JFA0</accession>
<dbReference type="PANTHER" id="PTHR42693">
    <property type="entry name" value="ARYLSULFATASE FAMILY MEMBER"/>
    <property type="match status" value="1"/>
</dbReference>
<name>A0A9X2JFA0_9BACT</name>
<dbReference type="Pfam" id="PF00884">
    <property type="entry name" value="Sulfatase"/>
    <property type="match status" value="1"/>
</dbReference>
<gene>
    <name evidence="4" type="ORF">NG895_06065</name>
</gene>
<evidence type="ECO:0000313" key="4">
    <source>
        <dbReference type="EMBL" id="MCO6043466.1"/>
    </source>
</evidence>
<evidence type="ECO:0000256" key="2">
    <source>
        <dbReference type="SAM" id="SignalP"/>
    </source>
</evidence>
<keyword evidence="2" id="KW-0732">Signal</keyword>
<reference evidence="4" key="1">
    <citation type="submission" date="2022-06" db="EMBL/GenBank/DDBJ databases">
        <title>Aeoliella straminimaris, a novel planctomycete from sediments.</title>
        <authorList>
            <person name="Vitorino I.R."/>
            <person name="Lage O.M."/>
        </authorList>
    </citation>
    <scope>NUCLEOTIDE SEQUENCE</scope>
    <source>
        <strain evidence="4">ICT_H6.2</strain>
    </source>
</reference>
<dbReference type="AlphaFoldDB" id="A0A9X2JFA0"/>
<dbReference type="EMBL" id="JAMXLR010000024">
    <property type="protein sequence ID" value="MCO6043466.1"/>
    <property type="molecule type" value="Genomic_DNA"/>
</dbReference>
<comment type="similarity">
    <text evidence="1">Belongs to the sulfatase family.</text>
</comment>
<dbReference type="InterPro" id="IPR050738">
    <property type="entry name" value="Sulfatase"/>
</dbReference>
<dbReference type="Gene3D" id="3.40.720.10">
    <property type="entry name" value="Alkaline Phosphatase, subunit A"/>
    <property type="match status" value="1"/>
</dbReference>
<evidence type="ECO:0000313" key="5">
    <source>
        <dbReference type="Proteomes" id="UP001155241"/>
    </source>
</evidence>
<evidence type="ECO:0000259" key="3">
    <source>
        <dbReference type="Pfam" id="PF00884"/>
    </source>
</evidence>
<keyword evidence="5" id="KW-1185">Reference proteome</keyword>
<proteinExistence type="inferred from homology"/>
<evidence type="ECO:0000256" key="1">
    <source>
        <dbReference type="ARBA" id="ARBA00008779"/>
    </source>
</evidence>
<feature type="domain" description="Sulfatase N-terminal" evidence="3">
    <location>
        <begin position="62"/>
        <end position="199"/>
    </location>
</feature>
<sequence length="211" mass="22907">MRFKIALAILAALVPCLAAAQTPDRTQLPIPDVEPPTYSELDVRNVDRPSQKLRLAAPEDAPNVLILLLDDVGFSQSSLYSGAVDMPTLGALAEDGLVYNQFHTTAVCSATRTALLTGRNHHQNNMGSIAETSTTFPGNTGVRPNYIAALPKILRYNGYSSAMFGKNHEIPPWETGPAGNRTLWPGQVGFDRFMAFSVVRRTSFSRCLSTA</sequence>
<dbReference type="SUPFAM" id="SSF53649">
    <property type="entry name" value="Alkaline phosphatase-like"/>
    <property type="match status" value="1"/>
</dbReference>
<dbReference type="GO" id="GO:0016787">
    <property type="term" value="F:hydrolase activity"/>
    <property type="evidence" value="ECO:0007669"/>
    <property type="project" value="UniProtKB-KW"/>
</dbReference>
<organism evidence="4 5">
    <name type="scientific">Aeoliella straminimaris</name>
    <dbReference type="NCBI Taxonomy" id="2954799"/>
    <lineage>
        <taxon>Bacteria</taxon>
        <taxon>Pseudomonadati</taxon>
        <taxon>Planctomycetota</taxon>
        <taxon>Planctomycetia</taxon>
        <taxon>Pirellulales</taxon>
        <taxon>Lacipirellulaceae</taxon>
        <taxon>Aeoliella</taxon>
    </lineage>
</organism>
<dbReference type="InterPro" id="IPR017850">
    <property type="entry name" value="Alkaline_phosphatase_core_sf"/>
</dbReference>
<keyword evidence="4" id="KW-0378">Hydrolase</keyword>
<feature type="chain" id="PRO_5040918291" evidence="2">
    <location>
        <begin position="21"/>
        <end position="211"/>
    </location>
</feature>
<dbReference type="Proteomes" id="UP001155241">
    <property type="component" value="Unassembled WGS sequence"/>
</dbReference>
<dbReference type="InterPro" id="IPR000917">
    <property type="entry name" value="Sulfatase_N"/>
</dbReference>
<feature type="signal peptide" evidence="2">
    <location>
        <begin position="1"/>
        <end position="20"/>
    </location>
</feature>
<protein>
    <submittedName>
        <fullName evidence="4">Sulfatase-like hydrolase/transferase</fullName>
    </submittedName>
</protein>
<comment type="caution">
    <text evidence="4">The sequence shown here is derived from an EMBL/GenBank/DDBJ whole genome shotgun (WGS) entry which is preliminary data.</text>
</comment>